<keyword evidence="5" id="KW-0800">Toxin</keyword>
<dbReference type="InterPro" id="IPR002110">
    <property type="entry name" value="Ankyrin_rpt"/>
</dbReference>
<evidence type="ECO:0000313" key="12">
    <source>
        <dbReference type="RefSeq" id="XP_022256789.1"/>
    </source>
</evidence>
<evidence type="ECO:0000256" key="5">
    <source>
        <dbReference type="ARBA" id="ARBA00023028"/>
    </source>
</evidence>
<sequence length="480" mass="54237">MSTMDKDRFHRAAQDGYVDLLHHATRKDCNAPDEEGMTPTLWAAYHGHLNALRVLTGRGGDPDKCDYFGNTALHCAAANGHMNCVSFLVSFGANMWALDNDYLSAKDVAANNSRDDILKYLDKVMDTQQKKNSKNVDKMKDKAKRDTEKRVKNLQKIQHKAIKLAEKSERELEKQRKMMHSNDIQPDQSKPRLSFTSIGQTFRKDSKLLYTSSPKYSDIVNNSQSTLGLKRGRGAVSKKIQQRKEVIESDFKIREVESHGKQSVRSLSGLRRDSEVLYVPRYETQNSESARQRPLLKNVFDGKNSARSHSEPNIFQPVEFSQLEPSSIFERPGFGSMAFRGSLTGALLSLPDHEDNSYEEDVQSKENDLDHRNGSVNDSIGSAGSLARRHVPWDGEVILDDDNDAHDSTPIILFLAAHGMTEYIPLFTRERIDLESLILLTDSDLKDLGLHLGPRRKLRQALEERKKALENPGEVTDTKL</sequence>
<keyword evidence="7" id="KW-1053">Target membrane</keyword>
<dbReference type="InterPro" id="IPR001660">
    <property type="entry name" value="SAM"/>
</dbReference>
<evidence type="ECO:0000256" key="2">
    <source>
        <dbReference type="ARBA" id="ARBA00022483"/>
    </source>
</evidence>
<evidence type="ECO:0000256" key="7">
    <source>
        <dbReference type="ARBA" id="ARBA00023298"/>
    </source>
</evidence>
<feature type="domain" description="SAM" evidence="10">
    <location>
        <begin position="405"/>
        <end position="468"/>
    </location>
</feature>
<feature type="repeat" description="ANK" evidence="8">
    <location>
        <begin position="68"/>
        <end position="100"/>
    </location>
</feature>
<keyword evidence="5" id="KW-0528">Neurotoxin</keyword>
<evidence type="ECO:0000256" key="8">
    <source>
        <dbReference type="PROSITE-ProRule" id="PRU00023"/>
    </source>
</evidence>
<dbReference type="Gene3D" id="1.25.40.20">
    <property type="entry name" value="Ankyrin repeat-containing domain"/>
    <property type="match status" value="1"/>
</dbReference>
<evidence type="ECO:0000256" key="6">
    <source>
        <dbReference type="ARBA" id="ARBA00023043"/>
    </source>
</evidence>
<dbReference type="Proteomes" id="UP000694941">
    <property type="component" value="Unplaced"/>
</dbReference>
<dbReference type="Pfam" id="PF00536">
    <property type="entry name" value="SAM_1"/>
    <property type="match status" value="1"/>
</dbReference>
<gene>
    <name evidence="12" type="primary">LOC106472505</name>
</gene>
<evidence type="ECO:0000313" key="11">
    <source>
        <dbReference type="Proteomes" id="UP000694941"/>
    </source>
</evidence>
<proteinExistence type="predicted"/>
<organism evidence="11 12">
    <name type="scientific">Limulus polyphemus</name>
    <name type="common">Atlantic horseshoe crab</name>
    <dbReference type="NCBI Taxonomy" id="6850"/>
    <lineage>
        <taxon>Eukaryota</taxon>
        <taxon>Metazoa</taxon>
        <taxon>Ecdysozoa</taxon>
        <taxon>Arthropoda</taxon>
        <taxon>Chelicerata</taxon>
        <taxon>Merostomata</taxon>
        <taxon>Xiphosura</taxon>
        <taxon>Limulidae</taxon>
        <taxon>Limulus</taxon>
    </lineage>
</organism>
<feature type="region of interest" description="Disordered" evidence="9">
    <location>
        <begin position="170"/>
        <end position="192"/>
    </location>
</feature>
<keyword evidence="11" id="KW-1185">Reference proteome</keyword>
<keyword evidence="3" id="KW-1052">Target cell membrane</keyword>
<dbReference type="Pfam" id="PF12796">
    <property type="entry name" value="Ank_2"/>
    <property type="match status" value="1"/>
</dbReference>
<evidence type="ECO:0000256" key="1">
    <source>
        <dbReference type="ARBA" id="ARBA00004175"/>
    </source>
</evidence>
<feature type="compositionally biased region" description="Basic and acidic residues" evidence="9">
    <location>
        <begin position="351"/>
        <end position="373"/>
    </location>
</feature>
<dbReference type="SMART" id="SM00248">
    <property type="entry name" value="ANK"/>
    <property type="match status" value="3"/>
</dbReference>
<dbReference type="PANTHER" id="PTHR24201">
    <property type="entry name" value="ANK_REP_REGION DOMAIN-CONTAINING PROTEIN"/>
    <property type="match status" value="1"/>
</dbReference>
<keyword evidence="2" id="KW-0268">Exocytosis</keyword>
<dbReference type="InterPro" id="IPR013761">
    <property type="entry name" value="SAM/pointed_sf"/>
</dbReference>
<keyword evidence="5" id="KW-0638">Presynaptic neurotoxin</keyword>
<protein>
    <submittedName>
        <fullName evidence="12">Usher syndrome type-1G protein homolog</fullName>
    </submittedName>
</protein>
<dbReference type="InterPro" id="IPR036770">
    <property type="entry name" value="Ankyrin_rpt-contain_sf"/>
</dbReference>
<dbReference type="SUPFAM" id="SSF47769">
    <property type="entry name" value="SAM/Pointed domain"/>
    <property type="match status" value="1"/>
</dbReference>
<name>A0ABM1TLN3_LIMPO</name>
<dbReference type="SMART" id="SM00454">
    <property type="entry name" value="SAM"/>
    <property type="match status" value="1"/>
</dbReference>
<dbReference type="PROSITE" id="PS50088">
    <property type="entry name" value="ANK_REPEAT"/>
    <property type="match status" value="2"/>
</dbReference>
<keyword evidence="7" id="KW-0472">Membrane</keyword>
<keyword evidence="4" id="KW-0677">Repeat</keyword>
<feature type="region of interest" description="Disordered" evidence="9">
    <location>
        <begin position="351"/>
        <end position="381"/>
    </location>
</feature>
<feature type="repeat" description="ANK" evidence="8">
    <location>
        <begin position="35"/>
        <end position="67"/>
    </location>
</feature>
<dbReference type="InterPro" id="IPR050776">
    <property type="entry name" value="Ank_Repeat/CDKN_Inhibitor"/>
</dbReference>
<accession>A0ABM1TLN3</accession>
<dbReference type="GeneID" id="106472505"/>
<evidence type="ECO:0000259" key="10">
    <source>
        <dbReference type="SMART" id="SM00454"/>
    </source>
</evidence>
<dbReference type="SUPFAM" id="SSF48403">
    <property type="entry name" value="Ankyrin repeat"/>
    <property type="match status" value="1"/>
</dbReference>
<evidence type="ECO:0000256" key="4">
    <source>
        <dbReference type="ARBA" id="ARBA00022737"/>
    </source>
</evidence>
<dbReference type="PANTHER" id="PTHR24201:SF15">
    <property type="entry name" value="ANKYRIN REPEAT DOMAIN-CONTAINING PROTEIN 66"/>
    <property type="match status" value="1"/>
</dbReference>
<comment type="subcellular location">
    <subcellularLocation>
        <location evidence="1">Target cell membrane</location>
    </subcellularLocation>
</comment>
<dbReference type="PROSITE" id="PS50297">
    <property type="entry name" value="ANK_REP_REGION"/>
    <property type="match status" value="1"/>
</dbReference>
<dbReference type="Gene3D" id="1.10.150.50">
    <property type="entry name" value="Transcription Factor, Ets-1"/>
    <property type="match status" value="1"/>
</dbReference>
<dbReference type="RefSeq" id="XP_022256789.1">
    <property type="nucleotide sequence ID" value="XM_022401081.1"/>
</dbReference>
<evidence type="ECO:0000256" key="3">
    <source>
        <dbReference type="ARBA" id="ARBA00022537"/>
    </source>
</evidence>
<keyword evidence="6 8" id="KW-0040">ANK repeat</keyword>
<reference evidence="12" key="1">
    <citation type="submission" date="2025-08" db="UniProtKB">
        <authorList>
            <consortium name="RefSeq"/>
        </authorList>
    </citation>
    <scope>IDENTIFICATION</scope>
    <source>
        <tissue evidence="12">Muscle</tissue>
    </source>
</reference>
<evidence type="ECO:0000256" key="9">
    <source>
        <dbReference type="SAM" id="MobiDB-lite"/>
    </source>
</evidence>